<dbReference type="InterPro" id="IPR000531">
    <property type="entry name" value="Beta-barrel_TonB"/>
</dbReference>
<keyword evidence="6 14" id="KW-0812">Transmembrane</keyword>
<feature type="domain" description="TonB-dependent receptor plug" evidence="18">
    <location>
        <begin position="67"/>
        <end position="169"/>
    </location>
</feature>
<comment type="similarity">
    <text evidence="2 14 15">Belongs to the TonB-dependent receptor family.</text>
</comment>
<evidence type="ECO:0000256" key="4">
    <source>
        <dbReference type="ARBA" id="ARBA00022452"/>
    </source>
</evidence>
<reference evidence="19 20" key="1">
    <citation type="submission" date="2016-06" db="EMBL/GenBank/DDBJ databases">
        <title>The sequenced genome of the ice-adhering bacterium Marinomonas primoryensis, from Antarctica.</title>
        <authorList>
            <person name="Graham L."/>
            <person name="Vance T.D.R."/>
            <person name="Davies P.L."/>
        </authorList>
    </citation>
    <scope>NUCLEOTIDE SEQUENCE [LARGE SCALE GENOMIC DNA]</scope>
    <source>
        <strain evidence="19 20">AceL</strain>
    </source>
</reference>
<dbReference type="InterPro" id="IPR037066">
    <property type="entry name" value="Plug_dom_sf"/>
</dbReference>
<dbReference type="EMBL" id="CP016181">
    <property type="protein sequence ID" value="AWX98997.1"/>
    <property type="molecule type" value="Genomic_DNA"/>
</dbReference>
<evidence type="ECO:0000256" key="12">
    <source>
        <dbReference type="ARBA" id="ARBA00023170"/>
    </source>
</evidence>
<dbReference type="PANTHER" id="PTHR32552:SF68">
    <property type="entry name" value="FERRICHROME OUTER MEMBRANE TRANSPORTER_PHAGE RECEPTOR"/>
    <property type="match status" value="1"/>
</dbReference>
<evidence type="ECO:0000256" key="10">
    <source>
        <dbReference type="ARBA" id="ARBA00023077"/>
    </source>
</evidence>
<feature type="chain" id="PRO_5016424711" evidence="16">
    <location>
        <begin position="26"/>
        <end position="718"/>
    </location>
</feature>
<evidence type="ECO:0000256" key="16">
    <source>
        <dbReference type="SAM" id="SignalP"/>
    </source>
</evidence>
<dbReference type="PROSITE" id="PS52016">
    <property type="entry name" value="TONB_DEPENDENT_REC_3"/>
    <property type="match status" value="1"/>
</dbReference>
<evidence type="ECO:0000313" key="20">
    <source>
        <dbReference type="Proteomes" id="UP000249898"/>
    </source>
</evidence>
<dbReference type="RefSeq" id="WP_112135403.1">
    <property type="nucleotide sequence ID" value="NZ_CP016181.1"/>
</dbReference>
<evidence type="ECO:0000256" key="14">
    <source>
        <dbReference type="PROSITE-ProRule" id="PRU01360"/>
    </source>
</evidence>
<dbReference type="InterPro" id="IPR039426">
    <property type="entry name" value="TonB-dep_rcpt-like"/>
</dbReference>
<evidence type="ECO:0000259" key="18">
    <source>
        <dbReference type="Pfam" id="PF07715"/>
    </source>
</evidence>
<dbReference type="GO" id="GO:0015344">
    <property type="term" value="F:siderophore uptake transmembrane transporter activity"/>
    <property type="evidence" value="ECO:0007669"/>
    <property type="project" value="TreeGrafter"/>
</dbReference>
<keyword evidence="4 14" id="KW-1134">Transmembrane beta strand</keyword>
<feature type="signal peptide" evidence="16">
    <location>
        <begin position="1"/>
        <end position="25"/>
    </location>
</feature>
<evidence type="ECO:0000256" key="8">
    <source>
        <dbReference type="ARBA" id="ARBA00023004"/>
    </source>
</evidence>
<evidence type="ECO:0000313" key="19">
    <source>
        <dbReference type="EMBL" id="AWX98997.1"/>
    </source>
</evidence>
<evidence type="ECO:0000256" key="1">
    <source>
        <dbReference type="ARBA" id="ARBA00004571"/>
    </source>
</evidence>
<protein>
    <submittedName>
        <fullName evidence="19">Ligand-gated channel protein</fullName>
    </submittedName>
</protein>
<dbReference type="CDD" id="cd01347">
    <property type="entry name" value="ligand_gated_channel"/>
    <property type="match status" value="1"/>
</dbReference>
<dbReference type="OrthoDB" id="6127007at2"/>
<keyword evidence="10 15" id="KW-0798">TonB box</keyword>
<keyword evidence="11 14" id="KW-0472">Membrane</keyword>
<dbReference type="GO" id="GO:0015891">
    <property type="term" value="P:siderophore transport"/>
    <property type="evidence" value="ECO:0007669"/>
    <property type="project" value="InterPro"/>
</dbReference>
<keyword evidence="12" id="KW-0675">Receptor</keyword>
<dbReference type="PANTHER" id="PTHR32552">
    <property type="entry name" value="FERRICHROME IRON RECEPTOR-RELATED"/>
    <property type="match status" value="1"/>
</dbReference>
<keyword evidence="7 16" id="KW-0732">Signal</keyword>
<dbReference type="GO" id="GO:0009279">
    <property type="term" value="C:cell outer membrane"/>
    <property type="evidence" value="ECO:0007669"/>
    <property type="project" value="UniProtKB-SubCell"/>
</dbReference>
<evidence type="ECO:0000256" key="15">
    <source>
        <dbReference type="RuleBase" id="RU003357"/>
    </source>
</evidence>
<evidence type="ECO:0000259" key="17">
    <source>
        <dbReference type="Pfam" id="PF00593"/>
    </source>
</evidence>
<keyword evidence="13 14" id="KW-0998">Cell outer membrane</keyword>
<evidence type="ECO:0000256" key="9">
    <source>
        <dbReference type="ARBA" id="ARBA00023065"/>
    </source>
</evidence>
<dbReference type="InterPro" id="IPR012910">
    <property type="entry name" value="Plug_dom"/>
</dbReference>
<organism evidence="19 20">
    <name type="scientific">Marinomonas primoryensis</name>
    <dbReference type="NCBI Taxonomy" id="178399"/>
    <lineage>
        <taxon>Bacteria</taxon>
        <taxon>Pseudomonadati</taxon>
        <taxon>Pseudomonadota</taxon>
        <taxon>Gammaproteobacteria</taxon>
        <taxon>Oceanospirillales</taxon>
        <taxon>Oceanospirillaceae</taxon>
        <taxon>Marinomonas</taxon>
    </lineage>
</organism>
<dbReference type="Gene3D" id="2.170.130.10">
    <property type="entry name" value="TonB-dependent receptor, plug domain"/>
    <property type="match status" value="1"/>
</dbReference>
<comment type="subcellular location">
    <subcellularLocation>
        <location evidence="1 14">Cell outer membrane</location>
        <topology evidence="1 14">Multi-pass membrane protein</topology>
    </subcellularLocation>
</comment>
<feature type="domain" description="TonB-dependent receptor-like beta-barrel" evidence="17">
    <location>
        <begin position="242"/>
        <end position="687"/>
    </location>
</feature>
<evidence type="ECO:0000256" key="5">
    <source>
        <dbReference type="ARBA" id="ARBA00022496"/>
    </source>
</evidence>
<keyword evidence="8" id="KW-0408">Iron</keyword>
<evidence type="ECO:0000256" key="13">
    <source>
        <dbReference type="ARBA" id="ARBA00023237"/>
    </source>
</evidence>
<evidence type="ECO:0000256" key="11">
    <source>
        <dbReference type="ARBA" id="ARBA00023136"/>
    </source>
</evidence>
<dbReference type="SUPFAM" id="SSF56935">
    <property type="entry name" value="Porins"/>
    <property type="match status" value="1"/>
</dbReference>
<keyword evidence="3 14" id="KW-0813">Transport</keyword>
<evidence type="ECO:0000256" key="7">
    <source>
        <dbReference type="ARBA" id="ARBA00022729"/>
    </source>
</evidence>
<evidence type="ECO:0000256" key="6">
    <source>
        <dbReference type="ARBA" id="ARBA00022692"/>
    </source>
</evidence>
<dbReference type="AlphaFoldDB" id="A0A2Z4PN39"/>
<dbReference type="GO" id="GO:0038023">
    <property type="term" value="F:signaling receptor activity"/>
    <property type="evidence" value="ECO:0007669"/>
    <property type="project" value="InterPro"/>
</dbReference>
<keyword evidence="9" id="KW-0406">Ion transport</keyword>
<proteinExistence type="inferred from homology"/>
<accession>A0A2Z4PN39</accession>
<sequence>MKTALSFPPTLLALAITSASTYSLAANMTDSTIGTDKAISLNEDQLSTLEVKGQTYRNTATKTQLDPEETPQAISIIDADSLEQRGIETVAEAVRYSSGINTELRGGAVTRLDLFNIRGFQNDKAYYDGLQLLYNDWNLQPQIDMAAVEQIEVFKGPTSTLYGAMPPGGMVNLISKAPQSTDQSIVEVALGSDKKRDVSIDSTGALNERMNYRVVALIREKEGQAVTSDEKRIMIAPSLDLKISGDTQLNLNMYYQQDPSMGVYSALPSKGTVYDNINGKLSSDSYAGDANWETYDRDVLLLGYKLDHTINNTWRFLQNTRFTTAKAAQENTYSTSLDSDERTLNRRAYLTDEASTGLNVDNQFSGVFDIGNTEHNVLVGVDYLTLTSDIEYEDAIAPSIDLYNPNHQQIVKSNLDFAASGYSSDFTIEKEQLGLYLQDQIRFDQWVFIAGGRYDSFKATEKGLKYGSKTNTKVDQSQFSGRIGALYEFDNGIAPFVSYAQSFEPITGADRNGNTFDTSTADQWEAGLKYKRHNVIASATAFEIVKSNVLTRDPNGSAYDKIQVGEVRSQGIELELQQAITRDVSIKTAYTRQDVEVTKDNSGIQGNTPIWVPEQQLNTWITYAPQQGALAGASFGAGARYVGQMQLNAANSNTVPSFTLVDLSIGYDLAMLSPQWKGASVKLAVSNALDETYYSCYDESNCWFGDQRSFEVSARYAF</sequence>
<name>A0A2Z4PN39_9GAMM</name>
<dbReference type="InterPro" id="IPR010105">
    <property type="entry name" value="TonB_sidphr_rcpt"/>
</dbReference>
<evidence type="ECO:0000256" key="2">
    <source>
        <dbReference type="ARBA" id="ARBA00009810"/>
    </source>
</evidence>
<dbReference type="Pfam" id="PF00593">
    <property type="entry name" value="TonB_dep_Rec_b-barrel"/>
    <property type="match status" value="1"/>
</dbReference>
<evidence type="ECO:0000256" key="3">
    <source>
        <dbReference type="ARBA" id="ARBA00022448"/>
    </source>
</evidence>
<dbReference type="Pfam" id="PF07715">
    <property type="entry name" value="Plug"/>
    <property type="match status" value="1"/>
</dbReference>
<dbReference type="Gene3D" id="2.40.170.20">
    <property type="entry name" value="TonB-dependent receptor, beta-barrel domain"/>
    <property type="match status" value="1"/>
</dbReference>
<keyword evidence="5" id="KW-0410">Iron transport</keyword>
<dbReference type="InterPro" id="IPR036942">
    <property type="entry name" value="Beta-barrel_TonB_sf"/>
</dbReference>
<dbReference type="NCBIfam" id="TIGR01783">
    <property type="entry name" value="TonB-siderophor"/>
    <property type="match status" value="1"/>
</dbReference>
<dbReference type="Proteomes" id="UP000249898">
    <property type="component" value="Chromosome"/>
</dbReference>
<gene>
    <name evidence="19" type="ORF">A8139_02540</name>
</gene>